<evidence type="ECO:0008006" key="6">
    <source>
        <dbReference type="Google" id="ProtNLM"/>
    </source>
</evidence>
<comment type="caution">
    <text evidence="4">The sequence shown here is derived from an EMBL/GenBank/DDBJ whole genome shotgun (WGS) entry which is preliminary data.</text>
</comment>
<keyword evidence="2" id="KW-0472">Membrane</keyword>
<dbReference type="EMBL" id="JAPCID010000007">
    <property type="protein sequence ID" value="MDA0137085.1"/>
    <property type="molecule type" value="Genomic_DNA"/>
</dbReference>
<keyword evidence="3" id="KW-0732">Signal</keyword>
<dbReference type="RefSeq" id="WP_202956245.1">
    <property type="nucleotide sequence ID" value="NZ_JAPCID010000007.1"/>
</dbReference>
<evidence type="ECO:0000313" key="5">
    <source>
        <dbReference type="Proteomes" id="UP001147700"/>
    </source>
</evidence>
<protein>
    <recommendedName>
        <fullName evidence="6">TPM domain-containing protein</fullName>
    </recommendedName>
</protein>
<accession>A0ABT4REY1</accession>
<sequence length="221" mass="24420">MKVAVGMLLAMLVLAAPARAEDRLDRAAEGLNASPLYVHPEVGFLLSERDRELIVSHLRAANVPFDVKVVAMPLLEADESGGEPDRLLWAIDDRLFKAPRLLIAVDQRGNFTLVKARLERDIDVPFEIEYGPSGEASLTTIVPRLRAVFQLAARADDGFSYQRDRPTEPLDPLPEDRPDDYYESDDDAPAWATLVGAGFGGLFAGLVGWCLFVFLRWLTVG</sequence>
<reference evidence="4" key="1">
    <citation type="submission" date="2022-10" db="EMBL/GenBank/DDBJ databases">
        <title>The WGS of Solirubrobacter sp. CPCC 204708.</title>
        <authorList>
            <person name="Jiang Z."/>
        </authorList>
    </citation>
    <scope>NUCLEOTIDE SEQUENCE</scope>
    <source>
        <strain evidence="4">CPCC 204708</strain>
    </source>
</reference>
<organism evidence="4 5">
    <name type="scientific">Solirubrobacter deserti</name>
    <dbReference type="NCBI Taxonomy" id="2282478"/>
    <lineage>
        <taxon>Bacteria</taxon>
        <taxon>Bacillati</taxon>
        <taxon>Actinomycetota</taxon>
        <taxon>Thermoleophilia</taxon>
        <taxon>Solirubrobacterales</taxon>
        <taxon>Solirubrobacteraceae</taxon>
        <taxon>Solirubrobacter</taxon>
    </lineage>
</organism>
<keyword evidence="2" id="KW-0812">Transmembrane</keyword>
<keyword evidence="2" id="KW-1133">Transmembrane helix</keyword>
<evidence type="ECO:0000313" key="4">
    <source>
        <dbReference type="EMBL" id="MDA0137085.1"/>
    </source>
</evidence>
<evidence type="ECO:0000256" key="2">
    <source>
        <dbReference type="SAM" id="Phobius"/>
    </source>
</evidence>
<gene>
    <name evidence="4" type="ORF">OJ962_06220</name>
</gene>
<feature type="transmembrane region" description="Helical" evidence="2">
    <location>
        <begin position="190"/>
        <end position="215"/>
    </location>
</feature>
<feature type="signal peptide" evidence="3">
    <location>
        <begin position="1"/>
        <end position="20"/>
    </location>
</feature>
<evidence type="ECO:0000256" key="3">
    <source>
        <dbReference type="SAM" id="SignalP"/>
    </source>
</evidence>
<evidence type="ECO:0000256" key="1">
    <source>
        <dbReference type="SAM" id="MobiDB-lite"/>
    </source>
</evidence>
<feature type="chain" id="PRO_5045407107" description="TPM domain-containing protein" evidence="3">
    <location>
        <begin position="21"/>
        <end position="221"/>
    </location>
</feature>
<proteinExistence type="predicted"/>
<feature type="region of interest" description="Disordered" evidence="1">
    <location>
        <begin position="160"/>
        <end position="182"/>
    </location>
</feature>
<dbReference type="Proteomes" id="UP001147700">
    <property type="component" value="Unassembled WGS sequence"/>
</dbReference>
<feature type="compositionally biased region" description="Basic and acidic residues" evidence="1">
    <location>
        <begin position="160"/>
        <end position="180"/>
    </location>
</feature>
<keyword evidence="5" id="KW-1185">Reference proteome</keyword>
<name>A0ABT4REY1_9ACTN</name>